<dbReference type="SMART" id="SM00020">
    <property type="entry name" value="Tryp_SPc"/>
    <property type="match status" value="1"/>
</dbReference>
<reference evidence="6 7" key="1">
    <citation type="submission" date="2018-04" db="EMBL/GenBank/DDBJ databases">
        <authorList>
            <person name="Zhang X."/>
            <person name="Yuan J."/>
            <person name="Li F."/>
            <person name="Xiang J."/>
        </authorList>
    </citation>
    <scope>NUCLEOTIDE SEQUENCE [LARGE SCALE GENOMIC DNA]</scope>
    <source>
        <tissue evidence="6">Muscle</tissue>
    </source>
</reference>
<feature type="chain" id="PRO_5018599938" evidence="4">
    <location>
        <begin position="25"/>
        <end position="349"/>
    </location>
</feature>
<dbReference type="PANTHER" id="PTHR24264">
    <property type="entry name" value="TRYPSIN-RELATED"/>
    <property type="match status" value="1"/>
</dbReference>
<dbReference type="PRINTS" id="PR00722">
    <property type="entry name" value="CHYMOTRYPSIN"/>
</dbReference>
<evidence type="ECO:0000313" key="7">
    <source>
        <dbReference type="Proteomes" id="UP000283509"/>
    </source>
</evidence>
<dbReference type="GO" id="GO:0005615">
    <property type="term" value="C:extracellular space"/>
    <property type="evidence" value="ECO:0007669"/>
    <property type="project" value="TreeGrafter"/>
</dbReference>
<name>A0A3R7PL65_PENVA</name>
<dbReference type="InterPro" id="IPR050127">
    <property type="entry name" value="Serine_Proteases_S1"/>
</dbReference>
<dbReference type="InterPro" id="IPR043504">
    <property type="entry name" value="Peptidase_S1_PA_chymotrypsin"/>
</dbReference>
<dbReference type="EMBL" id="QCYY01002467">
    <property type="protein sequence ID" value="ROT70112.1"/>
    <property type="molecule type" value="Genomic_DNA"/>
</dbReference>
<dbReference type="AlphaFoldDB" id="A0A3R7PL65"/>
<dbReference type="STRING" id="6689.A0A3R7PL65"/>
<dbReference type="InterPro" id="IPR009003">
    <property type="entry name" value="Peptidase_S1_PA"/>
</dbReference>
<dbReference type="OrthoDB" id="6339870at2759"/>
<evidence type="ECO:0000256" key="1">
    <source>
        <dbReference type="ARBA" id="ARBA00022670"/>
    </source>
</evidence>
<proteinExistence type="predicted"/>
<dbReference type="GO" id="GO:0006508">
    <property type="term" value="P:proteolysis"/>
    <property type="evidence" value="ECO:0007669"/>
    <property type="project" value="UniProtKB-KW"/>
</dbReference>
<dbReference type="PROSITE" id="PS50240">
    <property type="entry name" value="TRYPSIN_DOM"/>
    <property type="match status" value="1"/>
</dbReference>
<reference evidence="6 7" key="2">
    <citation type="submission" date="2019-01" db="EMBL/GenBank/DDBJ databases">
        <title>The decoding of complex shrimp genome reveals the adaptation for benthos swimmer, frequently molting mechanism and breeding impact on genome.</title>
        <authorList>
            <person name="Sun Y."/>
            <person name="Gao Y."/>
            <person name="Yu Y."/>
        </authorList>
    </citation>
    <scope>NUCLEOTIDE SEQUENCE [LARGE SCALE GENOMIC DNA]</scope>
    <source>
        <tissue evidence="6">Muscle</tissue>
    </source>
</reference>
<evidence type="ECO:0000313" key="6">
    <source>
        <dbReference type="EMBL" id="ROT70112.1"/>
    </source>
</evidence>
<sequence>MWVGRRLLSLLAIVVGSTLTFCAAQGINEECTLLSGGPGVCRKITECPEVAQFAHRREVKYCGTVGRVAIVCCPADSSSCSSAGDNGGIAAPAVNFECGLQATRTIPHPGGLPSRRRRRSLAGQSIGIGASVFAGLVLGGITSRVSAWPWMALLDVVRLGEHDYDDPSETTHEDYAISQTVVYPHYVPEQAYHDLALIKLDRKVQIKDFIRPVCLPWNQRNPSRLVNSGVTIPPVTRVAGGRRSSTLQEVELKVFPSSRCHVQYKELVFFNRVWPSGIAGETMCAGTTTGGKDACQGDSGGPAVHHECKRYTLAGVISKGYDCGLRDFAGLYVNVRQRFYLQWIKETAF</sequence>
<comment type="caution">
    <text evidence="6">The sequence shown here is derived from an EMBL/GenBank/DDBJ whole genome shotgun (WGS) entry which is preliminary data.</text>
</comment>
<evidence type="ECO:0000259" key="5">
    <source>
        <dbReference type="PROSITE" id="PS50240"/>
    </source>
</evidence>
<keyword evidence="1" id="KW-0645">Protease</keyword>
<gene>
    <name evidence="6" type="ORF">C7M84_011623</name>
</gene>
<dbReference type="GO" id="GO:0004252">
    <property type="term" value="F:serine-type endopeptidase activity"/>
    <property type="evidence" value="ECO:0007669"/>
    <property type="project" value="InterPro"/>
</dbReference>
<accession>A0A3R7PL65</accession>
<feature type="domain" description="Peptidase S1" evidence="5">
    <location>
        <begin position="137"/>
        <end position="349"/>
    </location>
</feature>
<dbReference type="InterPro" id="IPR001254">
    <property type="entry name" value="Trypsin_dom"/>
</dbReference>
<keyword evidence="4" id="KW-0732">Signal</keyword>
<dbReference type="SUPFAM" id="SSF50494">
    <property type="entry name" value="Trypsin-like serine proteases"/>
    <property type="match status" value="1"/>
</dbReference>
<keyword evidence="2" id="KW-0378">Hydrolase</keyword>
<dbReference type="CDD" id="cd00190">
    <property type="entry name" value="Tryp_SPc"/>
    <property type="match status" value="1"/>
</dbReference>
<evidence type="ECO:0000256" key="4">
    <source>
        <dbReference type="SAM" id="SignalP"/>
    </source>
</evidence>
<keyword evidence="3" id="KW-0720">Serine protease</keyword>
<evidence type="ECO:0000256" key="3">
    <source>
        <dbReference type="ARBA" id="ARBA00022825"/>
    </source>
</evidence>
<organism evidence="6 7">
    <name type="scientific">Penaeus vannamei</name>
    <name type="common">Whiteleg shrimp</name>
    <name type="synonym">Litopenaeus vannamei</name>
    <dbReference type="NCBI Taxonomy" id="6689"/>
    <lineage>
        <taxon>Eukaryota</taxon>
        <taxon>Metazoa</taxon>
        <taxon>Ecdysozoa</taxon>
        <taxon>Arthropoda</taxon>
        <taxon>Crustacea</taxon>
        <taxon>Multicrustacea</taxon>
        <taxon>Malacostraca</taxon>
        <taxon>Eumalacostraca</taxon>
        <taxon>Eucarida</taxon>
        <taxon>Decapoda</taxon>
        <taxon>Dendrobranchiata</taxon>
        <taxon>Penaeoidea</taxon>
        <taxon>Penaeidae</taxon>
        <taxon>Penaeus</taxon>
    </lineage>
</organism>
<dbReference type="Gene3D" id="2.40.10.10">
    <property type="entry name" value="Trypsin-like serine proteases"/>
    <property type="match status" value="1"/>
</dbReference>
<keyword evidence="7" id="KW-1185">Reference proteome</keyword>
<feature type="signal peptide" evidence="4">
    <location>
        <begin position="1"/>
        <end position="24"/>
    </location>
</feature>
<dbReference type="InterPro" id="IPR001314">
    <property type="entry name" value="Peptidase_S1A"/>
</dbReference>
<dbReference type="PANTHER" id="PTHR24264:SF54">
    <property type="entry name" value="PEPTIDASE S1 DOMAIN-CONTAINING PROTEIN"/>
    <property type="match status" value="1"/>
</dbReference>
<dbReference type="Pfam" id="PF00089">
    <property type="entry name" value="Trypsin"/>
    <property type="match status" value="1"/>
</dbReference>
<dbReference type="Proteomes" id="UP000283509">
    <property type="component" value="Unassembled WGS sequence"/>
</dbReference>
<evidence type="ECO:0000256" key="2">
    <source>
        <dbReference type="ARBA" id="ARBA00022801"/>
    </source>
</evidence>
<protein>
    <submittedName>
        <fullName evidence="6">Serine proteinase</fullName>
    </submittedName>
</protein>